<dbReference type="SMART" id="SM00909">
    <property type="entry name" value="Germane"/>
    <property type="match status" value="2"/>
</dbReference>
<dbReference type="AlphaFoldDB" id="A0A9D2BH87"/>
<evidence type="ECO:0000313" key="2">
    <source>
        <dbReference type="EMBL" id="HIX76106.1"/>
    </source>
</evidence>
<proteinExistence type="predicted"/>
<sequence length="305" mass="34608">MRRLISILTVLVLLMGCGRNESEEESADYFMYYLSLDANQVVEEAYEPEASESEKLIREYVEMFNAAPEEEDYQRLMAKDVNIQDYTLEDHTLTLKISGPYDEMNRTREVLVRAGLVRGFTQIEGVDRVQITTENGELKDSAGNVIGPMTRESFVENAGKEINNYQYTTLTLYFANETGDKLVAETRSVYYSTSMPLERVVVEQLVKGPSEQGHYAVMPSDTNILSVTTSDNIAYVNFDDTFVNGTLSVAQEIPIYALVNSITTNCPVQKVQFSINGESDVTFRESMKLNQFYEKDLSYLEENSE</sequence>
<dbReference type="PROSITE" id="PS51257">
    <property type="entry name" value="PROKAR_LIPOPROTEIN"/>
    <property type="match status" value="1"/>
</dbReference>
<comment type="caution">
    <text evidence="2">The sequence shown here is derived from an EMBL/GenBank/DDBJ whole genome shotgun (WGS) entry which is preliminary data.</text>
</comment>
<gene>
    <name evidence="2" type="ORF">H9734_00675</name>
</gene>
<dbReference type="Proteomes" id="UP000886890">
    <property type="component" value="Unassembled WGS sequence"/>
</dbReference>
<feature type="domain" description="GerMN" evidence="1">
    <location>
        <begin position="198"/>
        <end position="284"/>
    </location>
</feature>
<reference evidence="2" key="2">
    <citation type="submission" date="2021-04" db="EMBL/GenBank/DDBJ databases">
        <authorList>
            <person name="Gilroy R."/>
        </authorList>
    </citation>
    <scope>NUCLEOTIDE SEQUENCE</scope>
    <source>
        <strain evidence="2">CHK183-1962</strain>
    </source>
</reference>
<dbReference type="EMBL" id="DXEK01000009">
    <property type="protein sequence ID" value="HIX76106.1"/>
    <property type="molecule type" value="Genomic_DNA"/>
</dbReference>
<evidence type="ECO:0000259" key="1">
    <source>
        <dbReference type="SMART" id="SM00909"/>
    </source>
</evidence>
<dbReference type="InterPro" id="IPR019606">
    <property type="entry name" value="GerMN"/>
</dbReference>
<organism evidence="2 3">
    <name type="scientific">Candidatus Fusicatenibacter merdavium</name>
    <dbReference type="NCBI Taxonomy" id="2838600"/>
    <lineage>
        <taxon>Bacteria</taxon>
        <taxon>Bacillati</taxon>
        <taxon>Bacillota</taxon>
        <taxon>Clostridia</taxon>
        <taxon>Lachnospirales</taxon>
        <taxon>Lachnospiraceae</taxon>
        <taxon>Fusicatenibacter</taxon>
    </lineage>
</organism>
<dbReference type="Pfam" id="PF10646">
    <property type="entry name" value="Germane"/>
    <property type="match status" value="2"/>
</dbReference>
<feature type="domain" description="GerMN" evidence="1">
    <location>
        <begin position="57"/>
        <end position="143"/>
    </location>
</feature>
<protein>
    <submittedName>
        <fullName evidence="2">GerMN domain-containing protein</fullName>
    </submittedName>
</protein>
<name>A0A9D2BH87_9FIRM</name>
<accession>A0A9D2BH87</accession>
<reference evidence="2" key="1">
    <citation type="journal article" date="2021" name="PeerJ">
        <title>Extensive microbial diversity within the chicken gut microbiome revealed by metagenomics and culture.</title>
        <authorList>
            <person name="Gilroy R."/>
            <person name="Ravi A."/>
            <person name="Getino M."/>
            <person name="Pursley I."/>
            <person name="Horton D.L."/>
            <person name="Alikhan N.F."/>
            <person name="Baker D."/>
            <person name="Gharbi K."/>
            <person name="Hall N."/>
            <person name="Watson M."/>
            <person name="Adriaenssens E.M."/>
            <person name="Foster-Nyarko E."/>
            <person name="Jarju S."/>
            <person name="Secka A."/>
            <person name="Antonio M."/>
            <person name="Oren A."/>
            <person name="Chaudhuri R.R."/>
            <person name="La Ragione R."/>
            <person name="Hildebrand F."/>
            <person name="Pallen M.J."/>
        </authorList>
    </citation>
    <scope>NUCLEOTIDE SEQUENCE</scope>
    <source>
        <strain evidence="2">CHK183-1962</strain>
    </source>
</reference>
<evidence type="ECO:0000313" key="3">
    <source>
        <dbReference type="Proteomes" id="UP000886890"/>
    </source>
</evidence>